<evidence type="ECO:0000313" key="7">
    <source>
        <dbReference type="EMBL" id="KAK0590093.1"/>
    </source>
</evidence>
<evidence type="ECO:0000256" key="3">
    <source>
        <dbReference type="PROSITE-ProRule" id="PRU00708"/>
    </source>
</evidence>
<accession>A0AA39SFF0</accession>
<protein>
    <recommendedName>
        <fullName evidence="9">Pentatricopeptide repeat-containing protein</fullName>
    </recommendedName>
</protein>
<dbReference type="GO" id="GO:0003723">
    <property type="term" value="F:RNA binding"/>
    <property type="evidence" value="ECO:0007669"/>
    <property type="project" value="InterPro"/>
</dbReference>
<dbReference type="Pfam" id="PF01535">
    <property type="entry name" value="PPR"/>
    <property type="match status" value="2"/>
</dbReference>
<comment type="caution">
    <text evidence="7">The sequence shown here is derived from an EMBL/GenBank/DDBJ whole genome shotgun (WGS) entry which is preliminary data.</text>
</comment>
<dbReference type="InterPro" id="IPR032867">
    <property type="entry name" value="DYW_dom"/>
</dbReference>
<dbReference type="FunFam" id="1.25.40.10:FF:000184">
    <property type="entry name" value="Pentatricopeptide repeat-containing protein, chloroplastic"/>
    <property type="match status" value="1"/>
</dbReference>
<organism evidence="7 8">
    <name type="scientific">Acer saccharum</name>
    <name type="common">Sugar maple</name>
    <dbReference type="NCBI Taxonomy" id="4024"/>
    <lineage>
        <taxon>Eukaryota</taxon>
        <taxon>Viridiplantae</taxon>
        <taxon>Streptophyta</taxon>
        <taxon>Embryophyta</taxon>
        <taxon>Tracheophyta</taxon>
        <taxon>Spermatophyta</taxon>
        <taxon>Magnoliopsida</taxon>
        <taxon>eudicotyledons</taxon>
        <taxon>Gunneridae</taxon>
        <taxon>Pentapetalae</taxon>
        <taxon>rosids</taxon>
        <taxon>malvids</taxon>
        <taxon>Sapindales</taxon>
        <taxon>Sapindaceae</taxon>
        <taxon>Hippocastanoideae</taxon>
        <taxon>Acereae</taxon>
        <taxon>Acer</taxon>
    </lineage>
</organism>
<dbReference type="GO" id="GO:0008270">
    <property type="term" value="F:zinc ion binding"/>
    <property type="evidence" value="ECO:0007669"/>
    <property type="project" value="InterPro"/>
</dbReference>
<sequence>MISESILPDNYVITSVLKACGSLLALREGREVHGQVLKLGLSSNRSIRLKLMEFYGKCCEFKDAIQVFDEMPDCDVVASTVVITCYFDHGLVERAIDLFNRVKTKDTVCWTAMIDGLVRNGEMSRALDVFREMQSEIVRPNEVTIVCVLSACSQMGALELGRWVHSYVGKYQIELNHFVGGALINMYSRCGDIDEAQRVFEVMKERNVITYNSIIVGLALHGRSIEAIKIFHEMLRRGLKPSSVTFVGVLNACSHGGLLDLGFEIFHSMAKDHGIEPQIEHYGCMVDLLGRVGRLEEAYNFITSMKMAPDHIMLGALLSACKIHGNLELGEKIAKTLLDCGKADSGTYTLLSNVYALSGKWEEAAQMRAKMKEAGIRKEPGCSSIEVNNEIHEFMLGDIRHPQREEIYKKLQELNKILRSSQQGYSPATETVLQDIEDKDKEWALSIHSERLAICYGLISTKPSTTIRVVKNLRVCNDCHSMIKLIAKLTNRKIVVRDRNRFHHFENVDFKDFVEGDYGVISDSAEMEAADDVDSKIKENNMVGRDICMPEGGEMIDFYDGRELIVNEINGSVEPYVGMEFDSEEAAMVYYDLYAKRVGFIIRVGNCHRSNRGGPIVSRRFLCNKEGFRVNNRKTKSLEVRKPREVTREGCKAMIMVRKEKSGKWVVAKVETEHSHPLGIPSGKGRRDTVQARPQDEKDKKIRELSLELNRANQQLAKCRGQLDMVLKDIERHTDHLTNSIQNIIKNVREVEAEDLDQ</sequence>
<dbReference type="NCBIfam" id="TIGR00756">
    <property type="entry name" value="PPR"/>
    <property type="match status" value="4"/>
</dbReference>
<dbReference type="Proteomes" id="UP001168877">
    <property type="component" value="Unassembled WGS sequence"/>
</dbReference>
<gene>
    <name evidence="7" type="ORF">LWI29_022602</name>
</gene>
<dbReference type="FunFam" id="1.25.40.10:FF:000348">
    <property type="entry name" value="Pentatricopeptide repeat-containing protein chloroplastic"/>
    <property type="match status" value="1"/>
</dbReference>
<feature type="repeat" description="PPR" evidence="3">
    <location>
        <begin position="344"/>
        <end position="378"/>
    </location>
</feature>
<proteinExistence type="inferred from homology"/>
<feature type="repeat" description="PPR" evidence="3">
    <location>
        <begin position="242"/>
        <end position="277"/>
    </location>
</feature>
<keyword evidence="8" id="KW-1185">Reference proteome</keyword>
<evidence type="ECO:0000256" key="1">
    <source>
        <dbReference type="ARBA" id="ARBA00006643"/>
    </source>
</evidence>
<feature type="region of interest" description="Disordered" evidence="4">
    <location>
        <begin position="676"/>
        <end position="699"/>
    </location>
</feature>
<dbReference type="Gene3D" id="1.25.40.10">
    <property type="entry name" value="Tetratricopeptide repeat domain"/>
    <property type="match status" value="3"/>
</dbReference>
<dbReference type="PROSITE" id="PS51375">
    <property type="entry name" value="PPR"/>
    <property type="match status" value="5"/>
</dbReference>
<dbReference type="InterPro" id="IPR004330">
    <property type="entry name" value="FAR1_DNA_bnd_dom"/>
</dbReference>
<feature type="repeat" description="PPR" evidence="3">
    <location>
        <begin position="176"/>
        <end position="206"/>
    </location>
</feature>
<evidence type="ECO:0000259" key="5">
    <source>
        <dbReference type="Pfam" id="PF03101"/>
    </source>
</evidence>
<feature type="repeat" description="PPR" evidence="3">
    <location>
        <begin position="207"/>
        <end position="241"/>
    </location>
</feature>
<evidence type="ECO:0000256" key="2">
    <source>
        <dbReference type="ARBA" id="ARBA00022737"/>
    </source>
</evidence>
<dbReference type="PANTHER" id="PTHR47926:SF456">
    <property type="entry name" value="PENTATRICOPEPTIDE REPEAT-CONTAINING PROTEIN ELI1, CHLOROPLASTIC"/>
    <property type="match status" value="1"/>
</dbReference>
<dbReference type="EMBL" id="JAUESC010000381">
    <property type="protein sequence ID" value="KAK0590093.1"/>
    <property type="molecule type" value="Genomic_DNA"/>
</dbReference>
<dbReference type="PANTHER" id="PTHR47926">
    <property type="entry name" value="PENTATRICOPEPTIDE REPEAT-CONTAINING PROTEIN"/>
    <property type="match status" value="1"/>
</dbReference>
<feature type="repeat" description="PPR" evidence="3">
    <location>
        <begin position="106"/>
        <end position="140"/>
    </location>
</feature>
<dbReference type="InterPro" id="IPR046960">
    <property type="entry name" value="PPR_At4g14850-like_plant"/>
</dbReference>
<dbReference type="GO" id="GO:0009451">
    <property type="term" value="P:RNA modification"/>
    <property type="evidence" value="ECO:0007669"/>
    <property type="project" value="InterPro"/>
</dbReference>
<name>A0AA39SFF0_ACESA</name>
<dbReference type="Pfam" id="PF03101">
    <property type="entry name" value="FAR1"/>
    <property type="match status" value="1"/>
</dbReference>
<dbReference type="InterPro" id="IPR002885">
    <property type="entry name" value="PPR_rpt"/>
</dbReference>
<feature type="domain" description="FAR1" evidence="5">
    <location>
        <begin position="590"/>
        <end position="678"/>
    </location>
</feature>
<dbReference type="Pfam" id="PF14432">
    <property type="entry name" value="DYW_deaminase"/>
    <property type="match status" value="1"/>
</dbReference>
<feature type="compositionally biased region" description="Basic and acidic residues" evidence="4">
    <location>
        <begin position="685"/>
        <end position="699"/>
    </location>
</feature>
<dbReference type="Pfam" id="PF13041">
    <property type="entry name" value="PPR_2"/>
    <property type="match status" value="2"/>
</dbReference>
<reference evidence="7" key="1">
    <citation type="journal article" date="2022" name="Plant J.">
        <title>Strategies of tolerance reflected in two North American maple genomes.</title>
        <authorList>
            <person name="McEvoy S.L."/>
            <person name="Sezen U.U."/>
            <person name="Trouern-Trend A."/>
            <person name="McMahon S.M."/>
            <person name="Schaberg P.G."/>
            <person name="Yang J."/>
            <person name="Wegrzyn J.L."/>
            <person name="Swenson N.G."/>
        </authorList>
    </citation>
    <scope>NUCLEOTIDE SEQUENCE</scope>
    <source>
        <strain evidence="7">NS2018</strain>
    </source>
</reference>
<dbReference type="InterPro" id="IPR011990">
    <property type="entry name" value="TPR-like_helical_dom_sf"/>
</dbReference>
<reference evidence="7" key="2">
    <citation type="submission" date="2023-06" db="EMBL/GenBank/DDBJ databases">
        <authorList>
            <person name="Swenson N.G."/>
            <person name="Wegrzyn J.L."/>
            <person name="Mcevoy S.L."/>
        </authorList>
    </citation>
    <scope>NUCLEOTIDE SEQUENCE</scope>
    <source>
        <strain evidence="7">NS2018</strain>
        <tissue evidence="7">Leaf</tissue>
    </source>
</reference>
<evidence type="ECO:0008006" key="9">
    <source>
        <dbReference type="Google" id="ProtNLM"/>
    </source>
</evidence>
<keyword evidence="2" id="KW-0677">Repeat</keyword>
<dbReference type="Pfam" id="PF20431">
    <property type="entry name" value="E_motif"/>
    <property type="match status" value="1"/>
</dbReference>
<comment type="similarity">
    <text evidence="1">Belongs to the PPR family. PCMP-H subfamily.</text>
</comment>
<dbReference type="InterPro" id="IPR046848">
    <property type="entry name" value="E_motif"/>
</dbReference>
<evidence type="ECO:0000259" key="6">
    <source>
        <dbReference type="Pfam" id="PF14432"/>
    </source>
</evidence>
<feature type="domain" description="DYW" evidence="6">
    <location>
        <begin position="424"/>
        <end position="507"/>
    </location>
</feature>
<evidence type="ECO:0000256" key="4">
    <source>
        <dbReference type="SAM" id="MobiDB-lite"/>
    </source>
</evidence>
<dbReference type="AlphaFoldDB" id="A0AA39SFF0"/>
<evidence type="ECO:0000313" key="8">
    <source>
        <dbReference type="Proteomes" id="UP001168877"/>
    </source>
</evidence>